<evidence type="ECO:0008006" key="5">
    <source>
        <dbReference type="Google" id="ProtNLM"/>
    </source>
</evidence>
<gene>
    <name evidence="3" type="ORF">E0E05_13295</name>
</gene>
<evidence type="ECO:0000313" key="3">
    <source>
        <dbReference type="EMBL" id="QBK31499.1"/>
    </source>
</evidence>
<keyword evidence="4" id="KW-1185">Reference proteome</keyword>
<dbReference type="GeneID" id="90768279"/>
<dbReference type="KEGG" id="rpod:E0E05_13295"/>
<dbReference type="SUPFAM" id="SSF144052">
    <property type="entry name" value="Thermophilic metalloprotease-like"/>
    <property type="match status" value="1"/>
</dbReference>
<feature type="region of interest" description="Disordered" evidence="2">
    <location>
        <begin position="341"/>
        <end position="360"/>
    </location>
</feature>
<keyword evidence="1" id="KW-0479">Metal-binding</keyword>
<name>A0A4P6V412_9HYPH</name>
<evidence type="ECO:0000256" key="2">
    <source>
        <dbReference type="SAM" id="MobiDB-lite"/>
    </source>
</evidence>
<dbReference type="Proteomes" id="UP000293719">
    <property type="component" value="Chromosome"/>
</dbReference>
<protein>
    <recommendedName>
        <fullName evidence="5">Aminopeptidase</fullName>
    </recommendedName>
</protein>
<proteinExistence type="predicted"/>
<dbReference type="InterPro" id="IPR058739">
    <property type="entry name" value="NicX"/>
</dbReference>
<evidence type="ECO:0000256" key="1">
    <source>
        <dbReference type="ARBA" id="ARBA00022723"/>
    </source>
</evidence>
<dbReference type="Pfam" id="PF26233">
    <property type="entry name" value="NicX"/>
    <property type="match status" value="1"/>
</dbReference>
<dbReference type="EMBL" id="CP036532">
    <property type="protein sequence ID" value="QBK31499.1"/>
    <property type="molecule type" value="Genomic_DNA"/>
</dbReference>
<dbReference type="PANTHER" id="PTHR34448">
    <property type="entry name" value="AMINOPEPTIDASE"/>
    <property type="match status" value="1"/>
</dbReference>
<reference evidence="3 4" key="1">
    <citation type="journal article" date="2017" name="Int. J. Syst. Evol. Microbiol.">
        <title>Roseitalea porphyridii gen. nov., sp. nov., isolated from a red alga, and reclassification of Hoeflea suaedae Chung et al. 2013 as Pseudohoeflea suaedae gen. nov., comb. nov.</title>
        <authorList>
            <person name="Hyeon J.W."/>
            <person name="Jeong S.E."/>
            <person name="Baek K."/>
            <person name="Jeon C.O."/>
        </authorList>
    </citation>
    <scope>NUCLEOTIDE SEQUENCE [LARGE SCALE GENOMIC DNA]</scope>
    <source>
        <strain evidence="3 4">MA7-20</strain>
    </source>
</reference>
<dbReference type="AlphaFoldDB" id="A0A4P6V412"/>
<dbReference type="OrthoDB" id="6918951at2"/>
<dbReference type="InterPro" id="IPR052170">
    <property type="entry name" value="M29_Exopeptidase"/>
</dbReference>
<evidence type="ECO:0000313" key="4">
    <source>
        <dbReference type="Proteomes" id="UP000293719"/>
    </source>
</evidence>
<organism evidence="3 4">
    <name type="scientific">Roseitalea porphyridii</name>
    <dbReference type="NCBI Taxonomy" id="1852022"/>
    <lineage>
        <taxon>Bacteria</taxon>
        <taxon>Pseudomonadati</taxon>
        <taxon>Pseudomonadota</taxon>
        <taxon>Alphaproteobacteria</taxon>
        <taxon>Hyphomicrobiales</taxon>
        <taxon>Ahrensiaceae</taxon>
        <taxon>Roseitalea</taxon>
    </lineage>
</organism>
<dbReference type="PANTHER" id="PTHR34448:SF1">
    <property type="entry name" value="BLL6088 PROTEIN"/>
    <property type="match status" value="1"/>
</dbReference>
<accession>A0A4P6V412</accession>
<sequence>MLDTPDELQLDEVVWQGLHRFLDTYADLKSDDHVVIAYTPDSRTYAAWAALACESRGVEASLVFMAPLRDPWFCERLAPLIPPESEGRLILLTFEKHTMSHNKVIKTLVADRSPETYRVVRTINASREVFTTGVETSPSLLSALNTTVIERCQAARRVRIRAPGGTDLVATIDSDKYQYKSSRGVHIPGKFMVVPPGEVATFPASISGRLVADFALNVNVLFEGDVRLERCPVVVDVEDGAMTRFSCENEEMSAFLEHSFSRPNAKRVGELGFGTNPAVSTCLPENSHLNERVPGIHLGFGQHNQTDEVAGYACDIHIDLCARGGSIWFDDDDEPLDLENVPPSKNTHPSLISGEDVFSDDAEDDCCGMLR</sequence>
<dbReference type="GO" id="GO:0046872">
    <property type="term" value="F:metal ion binding"/>
    <property type="evidence" value="ECO:0007669"/>
    <property type="project" value="UniProtKB-KW"/>
</dbReference>
<dbReference type="RefSeq" id="WP_131617160.1">
    <property type="nucleotide sequence ID" value="NZ_CP036532.1"/>
</dbReference>